<dbReference type="AlphaFoldDB" id="A0A4S4DUY6"/>
<evidence type="ECO:0000313" key="4">
    <source>
        <dbReference type="Proteomes" id="UP000306102"/>
    </source>
</evidence>
<evidence type="ECO:0000259" key="2">
    <source>
        <dbReference type="Pfam" id="PF25372"/>
    </source>
</evidence>
<dbReference type="FunFam" id="3.80.10.10:FF:000777">
    <property type="entry name" value="RNI-like superfamily protein"/>
    <property type="match status" value="1"/>
</dbReference>
<dbReference type="GO" id="GO:0031146">
    <property type="term" value="P:SCF-dependent proteasomal ubiquitin-dependent protein catabolic process"/>
    <property type="evidence" value="ECO:0007669"/>
    <property type="project" value="TreeGrafter"/>
</dbReference>
<reference evidence="3 4" key="1">
    <citation type="journal article" date="2018" name="Proc. Natl. Acad. Sci. U.S.A.">
        <title>Draft genome sequence of Camellia sinensis var. sinensis provides insights into the evolution of the tea genome and tea quality.</title>
        <authorList>
            <person name="Wei C."/>
            <person name="Yang H."/>
            <person name="Wang S."/>
            <person name="Zhao J."/>
            <person name="Liu C."/>
            <person name="Gao L."/>
            <person name="Xia E."/>
            <person name="Lu Y."/>
            <person name="Tai Y."/>
            <person name="She G."/>
            <person name="Sun J."/>
            <person name="Cao H."/>
            <person name="Tong W."/>
            <person name="Gao Q."/>
            <person name="Li Y."/>
            <person name="Deng W."/>
            <person name="Jiang X."/>
            <person name="Wang W."/>
            <person name="Chen Q."/>
            <person name="Zhang S."/>
            <person name="Li H."/>
            <person name="Wu J."/>
            <person name="Wang P."/>
            <person name="Li P."/>
            <person name="Shi C."/>
            <person name="Zheng F."/>
            <person name="Jian J."/>
            <person name="Huang B."/>
            <person name="Shan D."/>
            <person name="Shi M."/>
            <person name="Fang C."/>
            <person name="Yue Y."/>
            <person name="Li F."/>
            <person name="Li D."/>
            <person name="Wei S."/>
            <person name="Han B."/>
            <person name="Jiang C."/>
            <person name="Yin Y."/>
            <person name="Xia T."/>
            <person name="Zhang Z."/>
            <person name="Bennetzen J.L."/>
            <person name="Zhao S."/>
            <person name="Wan X."/>
        </authorList>
    </citation>
    <scope>NUCLEOTIDE SEQUENCE [LARGE SCALE GENOMIC DNA]</scope>
    <source>
        <strain evidence="4">cv. Shuchazao</strain>
        <tissue evidence="3">Leaf</tissue>
    </source>
</reference>
<dbReference type="STRING" id="542762.A0A4S4DUY6"/>
<evidence type="ECO:0000313" key="3">
    <source>
        <dbReference type="EMBL" id="THG06824.1"/>
    </source>
</evidence>
<keyword evidence="4" id="KW-1185">Reference proteome</keyword>
<comment type="caution">
    <text evidence="3">The sequence shown here is derived from an EMBL/GenBank/DDBJ whole genome shotgun (WGS) entry which is preliminary data.</text>
</comment>
<dbReference type="InterPro" id="IPR006553">
    <property type="entry name" value="Leu-rich_rpt_Cys-con_subtyp"/>
</dbReference>
<dbReference type="GO" id="GO:0019005">
    <property type="term" value="C:SCF ubiquitin ligase complex"/>
    <property type="evidence" value="ECO:0007669"/>
    <property type="project" value="TreeGrafter"/>
</dbReference>
<accession>A0A4S4DUY6</accession>
<protein>
    <recommendedName>
        <fullName evidence="2">F-box/LRR-repeat protein 15-like leucin rich repeat domain-containing protein</fullName>
    </recommendedName>
</protein>
<sequence length="1052" mass="114530">MTVLRSREIVPMVKSQSPLKTLKRGGTIESSKTLEPSNLAASTPKALGFCSDSPVSLSGNVRRRSLRLASIQSGVHEITTPTPAVTVTSIINQDAEKGTGKRKLASEGSLSLRSGKKICKRTSSIEGSTCDDDDKSVHHVNNQRGVEMSVVSNTVNLLEHVVGLNELDKDPTSDEACTAGIKATRRLSRVEKGKGKAVNDDLLSNDNTVLDTAAHLPENVGLKELEKDPIADGNCNGKPRKRLTREEKGKRKVVEEGLLSNGIQALELNLETQPGDSEKNAVSGTRSLADGQDGSPVVETNMVNFPRARDYKERFRDIARQNASRFAHFSSEEVEENGVTNEAEGEMPGREGDGEIEDWPGPFSTAMKIIKDREMNANVSQQNSCLDKSKPAPIMWAPKKDQHSDRSKLLIPPLQDLCIAILAKNADAITSLESVPDVLKHKLSQLLCDSRRMNSHFLDLLVRGSPTEIRIRDCSWLTEEQLLSAFEGCEINNLTVLQLDQCGRCMPDYVLVAILARMSNILPALTTISLKGACRLSDVGLSALVGSAPALRSINLSQCSLLTSDGINTLADSLGYVLRELYIDDCQNIDTMLILPALSKLEHLEVLSLAAIQTVCDDFVIKFIEVHGHNIKELVLTDCRKLTDSSMKVIADTCTGLCVLDLGNLCRLTDSAMGYLANGCRAIQTLKLCRNSFSDEAVAAYLEASGESLKELSLNNVNKQVSNNTAISLARRSRKLFTLDLSWCRNLTNEAVGLIVDSCLSLKVLKLFGCTQNGANLLQVSFFSSFLTFLSPLIYKTLSSPISTFTSSFFSPGRSALGKLPPSLFLHQEYIGFRSLKSFSEVVFDFVSLSLLLCNSIVGSPIDFSLLRLICAPICFTPTTATVPHDCRIVSGWLHTVCLAVVVLRLPFVLAILVLICLLCPITNVFLDGHSNPEVQIIGLKMTPILEHLKVTEGEVPVRLVCPFYGPRKFKDQNGLSGLPEFHVPSSTLVDSSLTASMMMAFLLCRSCFASTTPSDHLTPVTRPTTSCLAPPSYSTTSFLSLSTTISCSSPQ</sequence>
<dbReference type="InterPro" id="IPR057207">
    <property type="entry name" value="FBXL15_LRR"/>
</dbReference>
<feature type="compositionally biased region" description="Polar residues" evidence="1">
    <location>
        <begin position="271"/>
        <end position="286"/>
    </location>
</feature>
<feature type="domain" description="F-box/LRR-repeat protein 15-like leucin rich repeat" evidence="2">
    <location>
        <begin position="535"/>
        <end position="694"/>
    </location>
</feature>
<evidence type="ECO:0000256" key="1">
    <source>
        <dbReference type="SAM" id="MobiDB-lite"/>
    </source>
</evidence>
<dbReference type="EMBL" id="SDRB02010388">
    <property type="protein sequence ID" value="THG06824.1"/>
    <property type="molecule type" value="Genomic_DNA"/>
</dbReference>
<dbReference type="SUPFAM" id="SSF52047">
    <property type="entry name" value="RNI-like"/>
    <property type="match status" value="1"/>
</dbReference>
<dbReference type="SMART" id="SM00367">
    <property type="entry name" value="LRR_CC"/>
    <property type="match status" value="7"/>
</dbReference>
<dbReference type="PANTHER" id="PTHR13318">
    <property type="entry name" value="PARTNER OF PAIRED, ISOFORM B-RELATED"/>
    <property type="match status" value="1"/>
</dbReference>
<dbReference type="InterPro" id="IPR032675">
    <property type="entry name" value="LRR_dom_sf"/>
</dbReference>
<dbReference type="PANTHER" id="PTHR13318:SF101">
    <property type="entry name" value="F-BOX_LRR PROTEIN"/>
    <property type="match status" value="1"/>
</dbReference>
<feature type="region of interest" description="Disordered" evidence="1">
    <location>
        <begin position="271"/>
        <end position="299"/>
    </location>
</feature>
<feature type="region of interest" description="Disordered" evidence="1">
    <location>
        <begin position="330"/>
        <end position="360"/>
    </location>
</feature>
<name>A0A4S4DUY6_CAMSN</name>
<gene>
    <name evidence="3" type="ORF">TEA_001973</name>
</gene>
<dbReference type="Pfam" id="PF25372">
    <property type="entry name" value="DUF7885"/>
    <property type="match status" value="1"/>
</dbReference>
<dbReference type="Gene3D" id="3.80.10.10">
    <property type="entry name" value="Ribonuclease Inhibitor"/>
    <property type="match status" value="2"/>
</dbReference>
<dbReference type="Proteomes" id="UP000306102">
    <property type="component" value="Unassembled WGS sequence"/>
</dbReference>
<proteinExistence type="predicted"/>
<organism evidence="3 4">
    <name type="scientific">Camellia sinensis var. sinensis</name>
    <name type="common">China tea</name>
    <dbReference type="NCBI Taxonomy" id="542762"/>
    <lineage>
        <taxon>Eukaryota</taxon>
        <taxon>Viridiplantae</taxon>
        <taxon>Streptophyta</taxon>
        <taxon>Embryophyta</taxon>
        <taxon>Tracheophyta</taxon>
        <taxon>Spermatophyta</taxon>
        <taxon>Magnoliopsida</taxon>
        <taxon>eudicotyledons</taxon>
        <taxon>Gunneridae</taxon>
        <taxon>Pentapetalae</taxon>
        <taxon>asterids</taxon>
        <taxon>Ericales</taxon>
        <taxon>Theaceae</taxon>
        <taxon>Camellia</taxon>
    </lineage>
</organism>